<gene>
    <name evidence="4" type="ordered locus">BHWA1_01966</name>
</gene>
<evidence type="ECO:0000256" key="2">
    <source>
        <dbReference type="ARBA" id="ARBA00023163"/>
    </source>
</evidence>
<protein>
    <submittedName>
        <fullName evidence="4">Transcriptional regulator</fullName>
    </submittedName>
</protein>
<evidence type="ECO:0000259" key="3">
    <source>
        <dbReference type="PROSITE" id="PS51000"/>
    </source>
</evidence>
<accession>A0A3B6VCF8</accession>
<dbReference type="SUPFAM" id="SSF46785">
    <property type="entry name" value="Winged helix' DNA-binding domain"/>
    <property type="match status" value="1"/>
</dbReference>
<evidence type="ECO:0000313" key="4">
    <source>
        <dbReference type="EMBL" id="ACN84427.1"/>
    </source>
</evidence>
<dbReference type="GO" id="GO:0003700">
    <property type="term" value="F:DNA-binding transcription factor activity"/>
    <property type="evidence" value="ECO:0007669"/>
    <property type="project" value="InterPro"/>
</dbReference>
<dbReference type="Pfam" id="PF00455">
    <property type="entry name" value="DeoRC"/>
    <property type="match status" value="1"/>
</dbReference>
<dbReference type="PANTHER" id="PTHR30363">
    <property type="entry name" value="HTH-TYPE TRANSCRIPTIONAL REGULATOR SRLR-RELATED"/>
    <property type="match status" value="1"/>
</dbReference>
<dbReference type="Gene3D" id="1.10.10.10">
    <property type="entry name" value="Winged helix-like DNA-binding domain superfamily/Winged helix DNA-binding domain"/>
    <property type="match status" value="1"/>
</dbReference>
<dbReference type="PANTHER" id="PTHR30363:SF51">
    <property type="entry name" value="HTH-TYPE TRANSCRIPTIONAL REPRESSOR GLCR"/>
    <property type="match status" value="1"/>
</dbReference>
<dbReference type="PROSITE" id="PS51000">
    <property type="entry name" value="HTH_DEOR_2"/>
    <property type="match status" value="1"/>
</dbReference>
<dbReference type="InterPro" id="IPR014036">
    <property type="entry name" value="DeoR-like_C"/>
</dbReference>
<dbReference type="InterPro" id="IPR001034">
    <property type="entry name" value="DeoR_HTH"/>
</dbReference>
<dbReference type="SUPFAM" id="SSF100950">
    <property type="entry name" value="NagB/RpiA/CoA transferase-like"/>
    <property type="match status" value="1"/>
</dbReference>
<dbReference type="STRING" id="565034.BHWA1_01966"/>
<keyword evidence="2" id="KW-0804">Transcription</keyword>
<keyword evidence="1" id="KW-0805">Transcription regulation</keyword>
<dbReference type="Gene3D" id="3.40.50.1360">
    <property type="match status" value="1"/>
</dbReference>
<dbReference type="Pfam" id="PF08220">
    <property type="entry name" value="HTH_DeoR"/>
    <property type="match status" value="1"/>
</dbReference>
<dbReference type="InterPro" id="IPR036390">
    <property type="entry name" value="WH_DNA-bd_sf"/>
</dbReference>
<evidence type="ECO:0000256" key="1">
    <source>
        <dbReference type="ARBA" id="ARBA00023015"/>
    </source>
</evidence>
<reference evidence="4 5" key="1">
    <citation type="journal article" date="2009" name="PLoS ONE">
        <title>Genome sequence of the pathogenic intestinal spirochete Brachyspira hyodysenteriae reveals adaptations to its lifestyle in the porcine large intestine.</title>
        <authorList>
            <person name="Bellgard M.I."/>
            <person name="Wanchanthuek P."/>
            <person name="La T."/>
            <person name="Ryan K."/>
            <person name="Moolhuijzen P."/>
            <person name="Albertyn Z."/>
            <person name="Shaban B."/>
            <person name="Motro Y."/>
            <person name="Dunn D.S."/>
            <person name="Schibeci D."/>
            <person name="Hunter A."/>
            <person name="Barrero R."/>
            <person name="Phillips N.D."/>
            <person name="Hampson D.J."/>
        </authorList>
    </citation>
    <scope>NUCLEOTIDE SEQUENCE [LARGE SCALE GENOMIC DNA]</scope>
    <source>
        <strain evidence="5">ATCC 49526 / WA1</strain>
    </source>
</reference>
<dbReference type="SMART" id="SM01134">
    <property type="entry name" value="DeoRC"/>
    <property type="match status" value="1"/>
</dbReference>
<sequence>MSNLGDDLLFAEERRAKIIEYINNNKKATVNELSEYFKVCISTIRNDLKDLETLGKITRTHGGAITKSKSSQELDLEKRTENLEAKKIIAKKALELIDDGDTIILDSGTTIHELAKLMHSKKDLTIITNDLTCVNILEPYGFNIIILGGIVSNGFHWVSGEYTLKMLEGLNADKVFLSAGGFSINRGISIGSLPISYVKEVMIKCSAKSILISDISKYEKYKLAKFADFKDIDIFITDKIDDNVKKAIEELGGEVILA</sequence>
<dbReference type="SMART" id="SM00420">
    <property type="entry name" value="HTH_DEOR"/>
    <property type="match status" value="1"/>
</dbReference>
<dbReference type="InterPro" id="IPR037171">
    <property type="entry name" value="NagB/RpiA_transferase-like"/>
</dbReference>
<name>A0A3B6VCF8_BRAHW</name>
<dbReference type="KEGG" id="bhy:BHWA1_01966"/>
<dbReference type="EMBL" id="CP001357">
    <property type="protein sequence ID" value="ACN84427.1"/>
    <property type="molecule type" value="Genomic_DNA"/>
</dbReference>
<organism evidence="4 5">
    <name type="scientific">Brachyspira hyodysenteriae (strain ATCC 49526 / WA1)</name>
    <dbReference type="NCBI Taxonomy" id="565034"/>
    <lineage>
        <taxon>Bacteria</taxon>
        <taxon>Pseudomonadati</taxon>
        <taxon>Spirochaetota</taxon>
        <taxon>Spirochaetia</taxon>
        <taxon>Brachyspirales</taxon>
        <taxon>Brachyspiraceae</taxon>
        <taxon>Brachyspira</taxon>
    </lineage>
</organism>
<dbReference type="InterPro" id="IPR050313">
    <property type="entry name" value="Carb_Metab_HTH_regulators"/>
</dbReference>
<keyword evidence="5" id="KW-1185">Reference proteome</keyword>
<dbReference type="GeneID" id="63963118"/>
<dbReference type="AlphaFoldDB" id="A0A3B6VCF8"/>
<feature type="domain" description="HTH deoR-type" evidence="3">
    <location>
        <begin position="11"/>
        <end position="66"/>
    </location>
</feature>
<dbReference type="RefSeq" id="WP_012671466.1">
    <property type="nucleotide sequence ID" value="NC_012225.1"/>
</dbReference>
<dbReference type="PRINTS" id="PR00037">
    <property type="entry name" value="HTHLACR"/>
</dbReference>
<evidence type="ECO:0000313" key="5">
    <source>
        <dbReference type="Proteomes" id="UP000001803"/>
    </source>
</evidence>
<dbReference type="Proteomes" id="UP000001803">
    <property type="component" value="Chromosome"/>
</dbReference>
<proteinExistence type="predicted"/>
<dbReference type="InterPro" id="IPR036388">
    <property type="entry name" value="WH-like_DNA-bd_sf"/>
</dbReference>